<dbReference type="InParanoid" id="A0A0D0CNY1"/>
<organism evidence="2 3">
    <name type="scientific">Paxillus rubicundulus Ve08.2h10</name>
    <dbReference type="NCBI Taxonomy" id="930991"/>
    <lineage>
        <taxon>Eukaryota</taxon>
        <taxon>Fungi</taxon>
        <taxon>Dikarya</taxon>
        <taxon>Basidiomycota</taxon>
        <taxon>Agaricomycotina</taxon>
        <taxon>Agaricomycetes</taxon>
        <taxon>Agaricomycetidae</taxon>
        <taxon>Boletales</taxon>
        <taxon>Paxilineae</taxon>
        <taxon>Paxillaceae</taxon>
        <taxon>Paxillus</taxon>
    </lineage>
</organism>
<evidence type="ECO:0000256" key="1">
    <source>
        <dbReference type="SAM" id="MobiDB-lite"/>
    </source>
</evidence>
<evidence type="ECO:0000313" key="3">
    <source>
        <dbReference type="Proteomes" id="UP000054538"/>
    </source>
</evidence>
<dbReference type="OrthoDB" id="3269232at2759"/>
<evidence type="ECO:0000313" key="2">
    <source>
        <dbReference type="EMBL" id="KIK84662.1"/>
    </source>
</evidence>
<name>A0A0D0CNY1_9AGAM</name>
<dbReference type="Proteomes" id="UP000054538">
    <property type="component" value="Unassembled WGS sequence"/>
</dbReference>
<dbReference type="EMBL" id="KN825574">
    <property type="protein sequence ID" value="KIK84662.1"/>
    <property type="molecule type" value="Genomic_DNA"/>
</dbReference>
<reference evidence="3" key="2">
    <citation type="submission" date="2015-01" db="EMBL/GenBank/DDBJ databases">
        <title>Evolutionary Origins and Diversification of the Mycorrhizal Mutualists.</title>
        <authorList>
            <consortium name="DOE Joint Genome Institute"/>
            <consortium name="Mycorrhizal Genomics Consortium"/>
            <person name="Kohler A."/>
            <person name="Kuo A."/>
            <person name="Nagy L.G."/>
            <person name="Floudas D."/>
            <person name="Copeland A."/>
            <person name="Barry K.W."/>
            <person name="Cichocki N."/>
            <person name="Veneault-Fourrey C."/>
            <person name="LaButti K."/>
            <person name="Lindquist E.A."/>
            <person name="Lipzen A."/>
            <person name="Lundell T."/>
            <person name="Morin E."/>
            <person name="Murat C."/>
            <person name="Riley R."/>
            <person name="Ohm R."/>
            <person name="Sun H."/>
            <person name="Tunlid A."/>
            <person name="Henrissat B."/>
            <person name="Grigoriev I.V."/>
            <person name="Hibbett D.S."/>
            <person name="Martin F."/>
        </authorList>
    </citation>
    <scope>NUCLEOTIDE SEQUENCE [LARGE SCALE GENOMIC DNA]</scope>
    <source>
        <strain evidence="3">Ve08.2h10</strain>
    </source>
</reference>
<dbReference type="AlphaFoldDB" id="A0A0D0CNY1"/>
<proteinExistence type="predicted"/>
<keyword evidence="3" id="KW-1185">Reference proteome</keyword>
<sequence>MPTPTTQHPPPAVSTGWHLAAEEAADTLSTSFLVTETPLTSAHRLPPFVPSELTWTPTRKWKHQLLDRDPENETELTYQNALRQSYTCEDQSTAELTKMHSAVVLQSMFCDRLSSQLAAQEEKQKKNAQKKKGKLVGDGLPRLLTSDEFHNHVVEHKKAIVDKEVAWEEWRKQRDE</sequence>
<accession>A0A0D0CNY1</accession>
<dbReference type="HOGENOM" id="CLU_061607_3_0_1"/>
<reference evidence="2 3" key="1">
    <citation type="submission" date="2014-04" db="EMBL/GenBank/DDBJ databases">
        <authorList>
            <consortium name="DOE Joint Genome Institute"/>
            <person name="Kuo A."/>
            <person name="Kohler A."/>
            <person name="Jargeat P."/>
            <person name="Nagy L.G."/>
            <person name="Floudas D."/>
            <person name="Copeland A."/>
            <person name="Barry K.W."/>
            <person name="Cichocki N."/>
            <person name="Veneault-Fourrey C."/>
            <person name="LaButti K."/>
            <person name="Lindquist E.A."/>
            <person name="Lipzen A."/>
            <person name="Lundell T."/>
            <person name="Morin E."/>
            <person name="Murat C."/>
            <person name="Sun H."/>
            <person name="Tunlid A."/>
            <person name="Henrissat B."/>
            <person name="Grigoriev I.V."/>
            <person name="Hibbett D.S."/>
            <person name="Martin F."/>
            <person name="Nordberg H.P."/>
            <person name="Cantor M.N."/>
            <person name="Hua S.X."/>
        </authorList>
    </citation>
    <scope>NUCLEOTIDE SEQUENCE [LARGE SCALE GENOMIC DNA]</scope>
    <source>
        <strain evidence="2 3">Ve08.2h10</strain>
    </source>
</reference>
<protein>
    <submittedName>
        <fullName evidence="2">Uncharacterized protein</fullName>
    </submittedName>
</protein>
<feature type="region of interest" description="Disordered" evidence="1">
    <location>
        <begin position="121"/>
        <end position="141"/>
    </location>
</feature>
<gene>
    <name evidence="2" type="ORF">PAXRUDRAFT_152869</name>
</gene>